<evidence type="ECO:0000256" key="4">
    <source>
        <dbReference type="RuleBase" id="RU362118"/>
    </source>
</evidence>
<dbReference type="PANTHER" id="PTHR11808:SF80">
    <property type="entry name" value="CYSTATHIONINE GAMMA-LYASE"/>
    <property type="match status" value="1"/>
</dbReference>
<proteinExistence type="inferred from homology"/>
<protein>
    <submittedName>
        <fullName evidence="5">Cystathionine beta-lyase/cystathionine gamma-synthase</fullName>
    </submittedName>
</protein>
<evidence type="ECO:0000313" key="6">
    <source>
        <dbReference type="Proteomes" id="UP000248916"/>
    </source>
</evidence>
<dbReference type="PIRSF" id="PIRSF001434">
    <property type="entry name" value="CGS"/>
    <property type="match status" value="1"/>
</dbReference>
<name>A0A2W7N1S3_9RHOB</name>
<dbReference type="GO" id="GO:0005737">
    <property type="term" value="C:cytoplasm"/>
    <property type="evidence" value="ECO:0007669"/>
    <property type="project" value="TreeGrafter"/>
</dbReference>
<gene>
    <name evidence="5" type="ORF">LX81_02938</name>
</gene>
<evidence type="ECO:0000313" key="5">
    <source>
        <dbReference type="EMBL" id="PZX14355.1"/>
    </source>
</evidence>
<dbReference type="GO" id="GO:0030170">
    <property type="term" value="F:pyridoxal phosphate binding"/>
    <property type="evidence" value="ECO:0007669"/>
    <property type="project" value="InterPro"/>
</dbReference>
<dbReference type="PANTHER" id="PTHR11808">
    <property type="entry name" value="TRANS-SULFURATION ENZYME FAMILY MEMBER"/>
    <property type="match status" value="1"/>
</dbReference>
<accession>A0A2W7N1S3</accession>
<evidence type="ECO:0000256" key="2">
    <source>
        <dbReference type="ARBA" id="ARBA00022898"/>
    </source>
</evidence>
<dbReference type="FunFam" id="3.40.640.10:FF:000046">
    <property type="entry name" value="Cystathionine gamma-lyase"/>
    <property type="match status" value="1"/>
</dbReference>
<dbReference type="InterPro" id="IPR015422">
    <property type="entry name" value="PyrdxlP-dep_Trfase_small"/>
</dbReference>
<dbReference type="NCBIfam" id="NF004627">
    <property type="entry name" value="PRK05968.1"/>
    <property type="match status" value="1"/>
</dbReference>
<dbReference type="GO" id="GO:0019346">
    <property type="term" value="P:transsulfuration"/>
    <property type="evidence" value="ECO:0007669"/>
    <property type="project" value="InterPro"/>
</dbReference>
<dbReference type="GO" id="GO:0016846">
    <property type="term" value="F:carbon-sulfur lyase activity"/>
    <property type="evidence" value="ECO:0007669"/>
    <property type="project" value="TreeGrafter"/>
</dbReference>
<comment type="similarity">
    <text evidence="4">Belongs to the trans-sulfuration enzymes family.</text>
</comment>
<comment type="cofactor">
    <cofactor evidence="1 4">
        <name>pyridoxal 5'-phosphate</name>
        <dbReference type="ChEBI" id="CHEBI:597326"/>
    </cofactor>
</comment>
<dbReference type="InterPro" id="IPR015421">
    <property type="entry name" value="PyrdxlP-dep_Trfase_major"/>
</dbReference>
<evidence type="ECO:0000256" key="1">
    <source>
        <dbReference type="ARBA" id="ARBA00001933"/>
    </source>
</evidence>
<keyword evidence="5" id="KW-0456">Lyase</keyword>
<sequence>MTDHAPDTVLARPYGGPAGSVTPPIYQTSLFTFDDMAAFEARMAGEIDRPLYSRVTNPTTAAFEEMMARLEGGAASVGFASGMAAISATLFALVRPGDRIACVEHVYPDAYRLMERMLRPWGVEITYHPVTAFATDPEVMRGAALAYLESPTSMMMQAADLRAIAEAARAEGVTTVIDNSWATPIFQRPLALGIDVVLHSASKYISGHSDTVAGVVTGPAEIVGRIRDLTLPLLGGKLAPFEAWLLVRGLRTLGARMREHQRTADLFVDRLGGRAEVTAIHSPGANTVPGLEGRSGLMSIELSDSVDIRRFADALDLFRLGVSWGGFESLIVPAAVTLAQAGEHNSVRRFGVPERLVRLSLGLEAAEDLWRDFDRALTIATR</sequence>
<evidence type="ECO:0000256" key="3">
    <source>
        <dbReference type="PIRSR" id="PIRSR001434-2"/>
    </source>
</evidence>
<dbReference type="InterPro" id="IPR015424">
    <property type="entry name" value="PyrdxlP-dep_Trfase"/>
</dbReference>
<organism evidence="5 6">
    <name type="scientific">Palleronia aestuarii</name>
    <dbReference type="NCBI Taxonomy" id="568105"/>
    <lineage>
        <taxon>Bacteria</taxon>
        <taxon>Pseudomonadati</taxon>
        <taxon>Pseudomonadota</taxon>
        <taxon>Alphaproteobacteria</taxon>
        <taxon>Rhodobacterales</taxon>
        <taxon>Roseobacteraceae</taxon>
        <taxon>Palleronia</taxon>
    </lineage>
</organism>
<dbReference type="SUPFAM" id="SSF53383">
    <property type="entry name" value="PLP-dependent transferases"/>
    <property type="match status" value="1"/>
</dbReference>
<comment type="caution">
    <text evidence="5">The sequence shown here is derived from an EMBL/GenBank/DDBJ whole genome shotgun (WGS) entry which is preliminary data.</text>
</comment>
<feature type="modified residue" description="N6-(pyridoxal phosphate)lysine" evidence="3">
    <location>
        <position position="203"/>
    </location>
</feature>
<dbReference type="AlphaFoldDB" id="A0A2W7N1S3"/>
<dbReference type="InterPro" id="IPR000277">
    <property type="entry name" value="Cys/Met-Metab_PyrdxlP-dep_enz"/>
</dbReference>
<keyword evidence="2 3" id="KW-0663">Pyridoxal phosphate</keyword>
<dbReference type="Gene3D" id="3.90.1150.10">
    <property type="entry name" value="Aspartate Aminotransferase, domain 1"/>
    <property type="match status" value="1"/>
</dbReference>
<dbReference type="Pfam" id="PF01053">
    <property type="entry name" value="Cys_Met_Meta_PP"/>
    <property type="match status" value="1"/>
</dbReference>
<dbReference type="OrthoDB" id="9805807at2"/>
<reference evidence="5 6" key="1">
    <citation type="submission" date="2018-06" db="EMBL/GenBank/DDBJ databases">
        <title>Genomic Encyclopedia of Archaeal and Bacterial Type Strains, Phase II (KMG-II): from individual species to whole genera.</title>
        <authorList>
            <person name="Goeker M."/>
        </authorList>
    </citation>
    <scope>NUCLEOTIDE SEQUENCE [LARGE SCALE GENOMIC DNA]</scope>
    <source>
        <strain evidence="5 6">DSM 22009</strain>
    </source>
</reference>
<dbReference type="EMBL" id="QKZL01000014">
    <property type="protein sequence ID" value="PZX14355.1"/>
    <property type="molecule type" value="Genomic_DNA"/>
</dbReference>
<dbReference type="RefSeq" id="WP_111538037.1">
    <property type="nucleotide sequence ID" value="NZ_QKZL01000014.1"/>
</dbReference>
<dbReference type="Gene3D" id="3.40.640.10">
    <property type="entry name" value="Type I PLP-dependent aspartate aminotransferase-like (Major domain)"/>
    <property type="match status" value="1"/>
</dbReference>
<keyword evidence="6" id="KW-1185">Reference proteome</keyword>
<dbReference type="Proteomes" id="UP000248916">
    <property type="component" value="Unassembled WGS sequence"/>
</dbReference>